<dbReference type="CDD" id="cd11533">
    <property type="entry name" value="NTP-PPase_Af0060_like"/>
    <property type="match status" value="1"/>
</dbReference>
<sequence>MDDVTAAAHAAVAWLDAHNGRSPGEVSVRVGKVAEELGEAWAAWIGVTGQNPRKGRTHTPADVADELADVVLAATTASLSLPEPGPPTAPDVAEAGDVAGALLGLTAAVGRAASTRSDNGDNGETGETGDTAARLADVVAAARTTIAQLGFDPDTVLARRAAAVRARFSGSEPR</sequence>
<keyword evidence="2" id="KW-1185">Reference proteome</keyword>
<evidence type="ECO:0000313" key="1">
    <source>
        <dbReference type="EMBL" id="GAA0245919.1"/>
    </source>
</evidence>
<name>A0ABP3E0H8_9ACTN</name>
<gene>
    <name evidence="1" type="ORF">GCM10009539_34110</name>
</gene>
<proteinExistence type="predicted"/>
<organism evidence="1 2">
    <name type="scientific">Cryptosporangium japonicum</name>
    <dbReference type="NCBI Taxonomy" id="80872"/>
    <lineage>
        <taxon>Bacteria</taxon>
        <taxon>Bacillati</taxon>
        <taxon>Actinomycetota</taxon>
        <taxon>Actinomycetes</taxon>
        <taxon>Cryptosporangiales</taxon>
        <taxon>Cryptosporangiaceae</taxon>
        <taxon>Cryptosporangium</taxon>
    </lineage>
</organism>
<comment type="caution">
    <text evidence="1">The sequence shown here is derived from an EMBL/GenBank/DDBJ whole genome shotgun (WGS) entry which is preliminary data.</text>
</comment>
<dbReference type="InterPro" id="IPR044548">
    <property type="entry name" value="AF0060_NTP-PPase_MazG-like"/>
</dbReference>
<dbReference type="Proteomes" id="UP001500967">
    <property type="component" value="Unassembled WGS sequence"/>
</dbReference>
<protein>
    <submittedName>
        <fullName evidence="1">Uncharacterized protein</fullName>
    </submittedName>
</protein>
<dbReference type="EMBL" id="BAAAGX010000014">
    <property type="protein sequence ID" value="GAA0245919.1"/>
    <property type="molecule type" value="Genomic_DNA"/>
</dbReference>
<dbReference type="RefSeq" id="WP_344649815.1">
    <property type="nucleotide sequence ID" value="NZ_BAAAGX010000014.1"/>
</dbReference>
<reference evidence="2" key="1">
    <citation type="journal article" date="2019" name="Int. J. Syst. Evol. Microbiol.">
        <title>The Global Catalogue of Microorganisms (GCM) 10K type strain sequencing project: providing services to taxonomists for standard genome sequencing and annotation.</title>
        <authorList>
            <consortium name="The Broad Institute Genomics Platform"/>
            <consortium name="The Broad Institute Genome Sequencing Center for Infectious Disease"/>
            <person name="Wu L."/>
            <person name="Ma J."/>
        </authorList>
    </citation>
    <scope>NUCLEOTIDE SEQUENCE [LARGE SCALE GENOMIC DNA]</scope>
    <source>
        <strain evidence="2">JCM 10425</strain>
    </source>
</reference>
<accession>A0ABP3E0H8</accession>
<evidence type="ECO:0000313" key="2">
    <source>
        <dbReference type="Proteomes" id="UP001500967"/>
    </source>
</evidence>